<dbReference type="InterPro" id="IPR036388">
    <property type="entry name" value="WH-like_DNA-bd_sf"/>
</dbReference>
<evidence type="ECO:0000256" key="3">
    <source>
        <dbReference type="ARBA" id="ARBA00022737"/>
    </source>
</evidence>
<organism evidence="10">
    <name type="scientific">Oryza sativa subsp. japonica</name>
    <name type="common">Rice</name>
    <dbReference type="NCBI Taxonomy" id="39947"/>
    <lineage>
        <taxon>Eukaryota</taxon>
        <taxon>Viridiplantae</taxon>
        <taxon>Streptophyta</taxon>
        <taxon>Embryophyta</taxon>
        <taxon>Tracheophyta</taxon>
        <taxon>Spermatophyta</taxon>
        <taxon>Magnoliopsida</taxon>
        <taxon>Liliopsida</taxon>
        <taxon>Poales</taxon>
        <taxon>Poaceae</taxon>
        <taxon>BOP clade</taxon>
        <taxon>Oryzoideae</taxon>
        <taxon>Oryzeae</taxon>
        <taxon>Oryzinae</taxon>
        <taxon>Oryza</taxon>
        <taxon>Oryza sativa</taxon>
    </lineage>
</organism>
<reference evidence="10" key="2">
    <citation type="submission" date="2005-04" db="EMBL/GenBank/DDBJ databases">
        <authorList>
            <person name="Buell C.R."/>
            <person name="Wing R.A."/>
            <person name="McCombie W.A."/>
            <person name="Ouyang S."/>
        </authorList>
    </citation>
    <scope>NUCLEOTIDE SEQUENCE</scope>
</reference>
<evidence type="ECO:0000259" key="8">
    <source>
        <dbReference type="Pfam" id="PF18052"/>
    </source>
</evidence>
<dbReference type="GO" id="GO:0043531">
    <property type="term" value="F:ADP binding"/>
    <property type="evidence" value="ECO:0007669"/>
    <property type="project" value="InterPro"/>
</dbReference>
<dbReference type="PRINTS" id="PR00364">
    <property type="entry name" value="DISEASERSIST"/>
</dbReference>
<evidence type="ECO:0000256" key="2">
    <source>
        <dbReference type="ARBA" id="ARBA00022614"/>
    </source>
</evidence>
<dbReference type="InterPro" id="IPR056789">
    <property type="entry name" value="LRR_R13L1-DRL21"/>
</dbReference>
<name>Q2R468_ORYSJ</name>
<dbReference type="SUPFAM" id="SSF52058">
    <property type="entry name" value="L domain-like"/>
    <property type="match status" value="1"/>
</dbReference>
<reference evidence="10" key="1">
    <citation type="journal article" date="2005" name="BMC Biol.">
        <title>The sequence of rice chromosomes 11 and 12, rich in disease resistance genes and recent gene duplications.</title>
        <authorList>
            <consortium name="The rice chromosomes 11 and 12 sequencing consortia"/>
        </authorList>
    </citation>
    <scope>NUCLEOTIDE SEQUENCE [LARGE SCALE GENOMIC DNA]</scope>
</reference>
<protein>
    <submittedName>
        <fullName evidence="10">NB-ARC domain containing protein, expressed</fullName>
    </submittedName>
</protein>
<dbReference type="InterPro" id="IPR002182">
    <property type="entry name" value="NB-ARC"/>
</dbReference>
<evidence type="ECO:0000256" key="4">
    <source>
        <dbReference type="ARBA" id="ARBA00022741"/>
    </source>
</evidence>
<accession>Q2R468</accession>
<feature type="domain" description="R13L1/DRL21-like LRR repeat region" evidence="9">
    <location>
        <begin position="721"/>
        <end position="847"/>
    </location>
</feature>
<dbReference type="Gene3D" id="1.20.5.4130">
    <property type="match status" value="1"/>
</dbReference>
<dbReference type="Gene3D" id="3.80.10.10">
    <property type="entry name" value="Ribonuclease Inhibitor"/>
    <property type="match status" value="3"/>
</dbReference>
<evidence type="ECO:0000256" key="1">
    <source>
        <dbReference type="ARBA" id="ARBA00008894"/>
    </source>
</evidence>
<dbReference type="GO" id="GO:0005524">
    <property type="term" value="F:ATP binding"/>
    <property type="evidence" value="ECO:0007669"/>
    <property type="project" value="UniProtKB-KW"/>
</dbReference>
<evidence type="ECO:0000259" key="9">
    <source>
        <dbReference type="Pfam" id="PF25019"/>
    </source>
</evidence>
<feature type="domain" description="NB-ARC" evidence="7">
    <location>
        <begin position="227"/>
        <end position="405"/>
    </location>
</feature>
<evidence type="ECO:0000259" key="7">
    <source>
        <dbReference type="Pfam" id="PF00931"/>
    </source>
</evidence>
<dbReference type="Pfam" id="PF18052">
    <property type="entry name" value="Rx_N"/>
    <property type="match status" value="1"/>
</dbReference>
<feature type="domain" description="Disease resistance N-terminal" evidence="8">
    <location>
        <begin position="20"/>
        <end position="98"/>
    </location>
</feature>
<dbReference type="HOGENOM" id="CLU_000837_9_0_1"/>
<evidence type="ECO:0000256" key="5">
    <source>
        <dbReference type="ARBA" id="ARBA00022821"/>
    </source>
</evidence>
<keyword evidence="2" id="KW-0433">Leucine-rich repeat</keyword>
<dbReference type="GO" id="GO:0051707">
    <property type="term" value="P:response to other organism"/>
    <property type="evidence" value="ECO:0007669"/>
    <property type="project" value="UniProtKB-ARBA"/>
</dbReference>
<dbReference type="SUPFAM" id="SSF52540">
    <property type="entry name" value="P-loop containing nucleoside triphosphate hydrolases"/>
    <property type="match status" value="1"/>
</dbReference>
<proteinExistence type="inferred from homology"/>
<dbReference type="Pfam" id="PF00931">
    <property type="entry name" value="NB-ARC"/>
    <property type="match status" value="1"/>
</dbReference>
<dbReference type="Gene3D" id="3.40.50.300">
    <property type="entry name" value="P-loop containing nucleotide triphosphate hydrolases"/>
    <property type="match status" value="1"/>
</dbReference>
<evidence type="ECO:0000313" key="10">
    <source>
        <dbReference type="EMBL" id="ABA93781.1"/>
    </source>
</evidence>
<keyword evidence="3" id="KW-0677">Repeat</keyword>
<dbReference type="InterPro" id="IPR027417">
    <property type="entry name" value="P-loop_NTPase"/>
</dbReference>
<comment type="similarity">
    <text evidence="1">Belongs to the disease resistance NB-LRR family.</text>
</comment>
<dbReference type="GO" id="GO:0006952">
    <property type="term" value="P:defense response"/>
    <property type="evidence" value="ECO:0007669"/>
    <property type="project" value="UniProtKB-KW"/>
</dbReference>
<dbReference type="Pfam" id="PF25019">
    <property type="entry name" value="LRR_R13L1-DRL21"/>
    <property type="match status" value="1"/>
</dbReference>
<reference evidence="10" key="3">
    <citation type="submission" date="2006-01" db="EMBL/GenBank/DDBJ databases">
        <authorList>
            <person name="Buell R."/>
        </authorList>
    </citation>
    <scope>NUCLEOTIDE SEQUENCE</scope>
</reference>
<evidence type="ECO:0000256" key="6">
    <source>
        <dbReference type="ARBA" id="ARBA00022840"/>
    </source>
</evidence>
<dbReference type="InterPro" id="IPR041118">
    <property type="entry name" value="Rx_N"/>
</dbReference>
<keyword evidence="4" id="KW-0547">Nucleotide-binding</keyword>
<keyword evidence="6" id="KW-0067">ATP-binding</keyword>
<keyword evidence="5" id="KW-0611">Plant defense</keyword>
<dbReference type="SUPFAM" id="SSF52047">
    <property type="entry name" value="RNI-like"/>
    <property type="match status" value="1"/>
</dbReference>
<sequence length="1452" mass="164514">MGLAGATVEAAIGWLVESILGSFFTEQMEAWIRGVELTEGVKKLEFEMRNVEMVLATAEGRRIDKKPLIQSLDVLRELLYDAEDVMDELDYYRLQQQIEKGEGCSAAAANYPEASYASSSTPFSPYQLLHSARSQITVWASYCRKRKQGEGDTTHCTMLPLEIRLDISKRINGIVNDLQKAGNSVRGILLPGVSHPALTSNQRQSKIRNTRLTTSVPIELKVYGRDADRDRIIEILLNEESSDLRVLPIVGIGGIGKTTLTRFIYSDRRIIDHFDLRIWICVSTYFNEVDITREILEHIFEDKQDKQEFKDVSNFNVLQEILLKNIRDKRFLLVLDDMWKEKDMSGWDKLLAPLKHSQVTGCMVLATTRKNSVAEMIGTVNAFQISGLDEKEFWQFFKACAFGKENYEGDPSLQSIGRQIAKALKGCPLAARSVGALLNRNVSYEHWRTIRDKWKSLQIKDDDFIPILKLSYDYLPSHLQRCFSYCSLFPEDHPFSAATLVQVDRHYVMHDLMHDLAQQVSAKECYTVRGLQSSTIRQGIRHLSIITTGDDNDKNTNFPTEKYEILQKIRPLQKLRSLMLFGSSSVYLLKSIQTVCKEAKCLRLLRVCVLNADISAIHTFLNPHHLRYLEFIRVSETKDMLVYGDYKDAAFPRALTSFYHLQVLDVGFSGNISVPAAMNNLVKLRHLIADAKVHFSIGGVGNMISLQKLKFKVQNISGFDIRQLQSMNKLVTLVISHLENVKTKDEANGARLIDKEYLKKLFLSWSVGSMSLEPERTKDVLEGLQPHHNLKALCIAGYTGPTSPTWLSSNLSVTSLQTIHLVNCREWRILGSLEMLPVLRELKLVKMWNLVELSIPSLEKLILIELPKLEKCFGTYGTELTSRLRVLKIKDCPQLNEFTPFQSFSSFRTEQKSWFPSLNKLTIGCCPHISKWEILPLREMQSLKELELVHLHAVKELLVLPLEKLVLIKMASLEYCSGLTSPSLQISTSLGDRNESLSGLHDLTIHDCPRLVVSHPLPFSAQMRRFSISGIPTLPTMELTYDLKIKSEELVMLDDKIISFHNFARIRSFCLVDCPNLVSLSTEGERVLLGYTSLERLRIQRCPKLMPLLVMSDKVDVALLPPSLENLEIDMSPELSAAWDLKLQEHGQIIPLQPHPSLEELDISNLTDKDQSRLLQLFPTITALYIWQSPELTSLQLGYSKALRELKIIDCGSLASIEGFGSLTNLRSLAVSNSPGVPAFLELLSHQQLASAEILSRLETLQVGDGSVLTVPLCRRLASLRRLSFWSWDSRRGETMIDLTEEQERALQLLASLHRLDFWHLPNLRSLPAGLRRLASLEWLDVEDCPGVARLPEMGLPPSLTRLHSADCIQINKILHIVVVCAALASFSTDILLEPMYTVIWPYNKDHYIYAVNLGELISKLLALVIVMVFETIVRVDGYVGRHVQTKASVID</sequence>
<dbReference type="PANTHER" id="PTHR36766">
    <property type="entry name" value="PLANT BROAD-SPECTRUM MILDEW RESISTANCE PROTEIN RPW8"/>
    <property type="match status" value="1"/>
</dbReference>
<gene>
    <name evidence="10" type="ordered locus">LOC_Os11g29520</name>
</gene>
<dbReference type="InterPro" id="IPR032675">
    <property type="entry name" value="LRR_dom_sf"/>
</dbReference>
<dbReference type="Gene3D" id="1.10.10.10">
    <property type="entry name" value="Winged helix-like DNA-binding domain superfamily/Winged helix DNA-binding domain"/>
    <property type="match status" value="1"/>
</dbReference>
<dbReference type="PANTHER" id="PTHR36766:SF30">
    <property type="entry name" value="TIR-NBS TYPE DISEASE RESISTANCE PROTEIN-RELATED"/>
    <property type="match status" value="1"/>
</dbReference>
<dbReference type="EMBL" id="DP000010">
    <property type="protein sequence ID" value="ABA93781.1"/>
    <property type="molecule type" value="Genomic_DNA"/>
</dbReference>
<dbReference type="Gene3D" id="1.10.8.430">
    <property type="entry name" value="Helical domain of apoptotic protease-activating factors"/>
    <property type="match status" value="1"/>
</dbReference>
<dbReference type="InterPro" id="IPR042197">
    <property type="entry name" value="Apaf_helical"/>
</dbReference>